<dbReference type="Pfam" id="PF13252">
    <property type="entry name" value="Phage_capsid_3"/>
    <property type="match status" value="1"/>
</dbReference>
<dbReference type="NCBIfam" id="TIGR04387">
    <property type="entry name" value="capsid_maj_N4"/>
    <property type="match status" value="1"/>
</dbReference>
<protein>
    <submittedName>
        <fullName evidence="1">Major capsid protein, N4-gp56 family</fullName>
    </submittedName>
</protein>
<evidence type="ECO:0000313" key="2">
    <source>
        <dbReference type="Proteomes" id="UP000199229"/>
    </source>
</evidence>
<dbReference type="InterPro" id="IPR025267">
    <property type="entry name" value="ORF017-like"/>
</dbReference>
<dbReference type="STRING" id="582675.SAMN05192565_107152"/>
<accession>A0A1I2TRN7</accession>
<reference evidence="2" key="1">
    <citation type="submission" date="2016-10" db="EMBL/GenBank/DDBJ databases">
        <authorList>
            <person name="Varghese N."/>
            <person name="Submissions S."/>
        </authorList>
    </citation>
    <scope>NUCLEOTIDE SEQUENCE [LARGE SCALE GENOMIC DNA]</scope>
    <source>
        <strain evidence="2">Gh-105</strain>
    </source>
</reference>
<keyword evidence="2" id="KW-1185">Reference proteome</keyword>
<name>A0A1I2TRN7_9HYPH</name>
<dbReference type="AlphaFoldDB" id="A0A1I2TRN7"/>
<dbReference type="EMBL" id="FOPM01000007">
    <property type="protein sequence ID" value="SFG65001.1"/>
    <property type="molecule type" value="Genomic_DNA"/>
</dbReference>
<organism evidence="1 2">
    <name type="scientific">Methylobacterium gossipiicola</name>
    <dbReference type="NCBI Taxonomy" id="582675"/>
    <lineage>
        <taxon>Bacteria</taxon>
        <taxon>Pseudomonadati</taxon>
        <taxon>Pseudomonadota</taxon>
        <taxon>Alphaproteobacteria</taxon>
        <taxon>Hyphomicrobiales</taxon>
        <taxon>Methylobacteriaceae</taxon>
        <taxon>Methylobacterium</taxon>
    </lineage>
</organism>
<proteinExistence type="predicted"/>
<sequence>MSVTTYGLNDALAVKLWSKKLATEATKALDIAPLFGEGDKSVIQVKTELKKGVGDKVTFGLRMQLSGNGFTSSDRAEGNGEQLTTNSDAIVIEELGNVVSIRSKNTIDAQRVSFDLREQARAGLADWFQLRTSVSFFNHVSGFTPANFIQPDGSGGVKFTANNAVTAATRVVRPNARANDGALVAGDIMTLDLIDAAVEIAKTGGNAGDVKMRPVSVDGMGEMWVMYLHPTQVTQLRRNTGQGQWLDIQKAAMQGGEVTKNPIFTGALGVYNNVVLRESQQVTMGVAPDGKTILPTVRRAVLMGAQAATAAFGKDNGTDKYRWNEELYDHKRELEVSAWAIWGLKKTTFNGRDFAAIVIPTYAVNAG</sequence>
<dbReference type="OrthoDB" id="8197113at2"/>
<evidence type="ECO:0000313" key="1">
    <source>
        <dbReference type="EMBL" id="SFG65001.1"/>
    </source>
</evidence>
<gene>
    <name evidence="1" type="ORF">SAMN05192565_107152</name>
</gene>
<dbReference type="Proteomes" id="UP000199229">
    <property type="component" value="Unassembled WGS sequence"/>
</dbReference>
<dbReference type="RefSeq" id="WP_091970747.1">
    <property type="nucleotide sequence ID" value="NZ_FOPM01000007.1"/>
</dbReference>